<dbReference type="GO" id="GO:0046872">
    <property type="term" value="F:metal ion binding"/>
    <property type="evidence" value="ECO:0007669"/>
    <property type="project" value="UniProtKB-KW"/>
</dbReference>
<dbReference type="GO" id="GO:0008484">
    <property type="term" value="F:sulfuric ester hydrolase activity"/>
    <property type="evidence" value="ECO:0007669"/>
    <property type="project" value="TreeGrafter"/>
</dbReference>
<sequence>MIRLGSVNLKDIICNVDFAPTFCDLAGLKVPSYMQGVSFRPLLQGQTPSGWQQYNDDLGIEGAIPGGTEPWWELFDCDEDPLELLNIYHDPKYKDVVKEMTELLETKMMEIGDVTLHPRFQ</sequence>
<evidence type="ECO:0000313" key="5">
    <source>
        <dbReference type="Proteomes" id="UP001172681"/>
    </source>
</evidence>
<keyword evidence="1" id="KW-0479">Metal-binding</keyword>
<feature type="domain" description="N-sulphoglucosamine sulphohydrolase C-terminal" evidence="3">
    <location>
        <begin position="9"/>
        <end position="53"/>
    </location>
</feature>
<dbReference type="InterPro" id="IPR032506">
    <property type="entry name" value="SGSH_C"/>
</dbReference>
<dbReference type="InterPro" id="IPR017850">
    <property type="entry name" value="Alkaline_phosphatase_core_sf"/>
</dbReference>
<dbReference type="SUPFAM" id="SSF53649">
    <property type="entry name" value="Alkaline phosphatase-like"/>
    <property type="match status" value="1"/>
</dbReference>
<comment type="caution">
    <text evidence="4">The sequence shown here is derived from an EMBL/GenBank/DDBJ whole genome shotgun (WGS) entry which is preliminary data.</text>
</comment>
<accession>A0AA39CIH2</accession>
<dbReference type="Pfam" id="PF16347">
    <property type="entry name" value="SGSH_C"/>
    <property type="match status" value="2"/>
</dbReference>
<dbReference type="PANTHER" id="PTHR45953:SF1">
    <property type="entry name" value="IDURONATE 2-SULFATASE"/>
    <property type="match status" value="1"/>
</dbReference>
<evidence type="ECO:0000259" key="3">
    <source>
        <dbReference type="Pfam" id="PF16347"/>
    </source>
</evidence>
<evidence type="ECO:0000256" key="1">
    <source>
        <dbReference type="ARBA" id="ARBA00022723"/>
    </source>
</evidence>
<feature type="domain" description="N-sulphoglucosamine sulphohydrolase C-terminal" evidence="3">
    <location>
        <begin position="71"/>
        <end position="107"/>
    </location>
</feature>
<gene>
    <name evidence="4" type="ORF">H2204_015565</name>
</gene>
<name>A0AA39CIH2_9EURO</name>
<dbReference type="Proteomes" id="UP001172681">
    <property type="component" value="Unassembled WGS sequence"/>
</dbReference>
<reference evidence="4" key="1">
    <citation type="submission" date="2022-10" db="EMBL/GenBank/DDBJ databases">
        <title>Culturing micro-colonial fungi from biological soil crusts in the Mojave desert and describing Neophaeococcomyces mojavensis, and introducing the new genera and species Taxawa tesnikishii.</title>
        <authorList>
            <person name="Kurbessoian T."/>
            <person name="Stajich J.E."/>
        </authorList>
    </citation>
    <scope>NUCLEOTIDE SEQUENCE</scope>
    <source>
        <strain evidence="4">TK_35</strain>
    </source>
</reference>
<evidence type="ECO:0000313" key="4">
    <source>
        <dbReference type="EMBL" id="KAJ9609300.1"/>
    </source>
</evidence>
<protein>
    <recommendedName>
        <fullName evidence="3">N-sulphoglucosamine sulphohydrolase C-terminal domain-containing protein</fullName>
    </recommendedName>
</protein>
<dbReference type="PANTHER" id="PTHR45953">
    <property type="entry name" value="IDURONATE 2-SULFATASE"/>
    <property type="match status" value="1"/>
</dbReference>
<dbReference type="AlphaFoldDB" id="A0AA39CIH2"/>
<evidence type="ECO:0000256" key="2">
    <source>
        <dbReference type="ARBA" id="ARBA00022801"/>
    </source>
</evidence>
<proteinExistence type="predicted"/>
<keyword evidence="2" id="KW-0378">Hydrolase</keyword>
<keyword evidence="5" id="KW-1185">Reference proteome</keyword>
<organism evidence="4 5">
    <name type="scientific">Knufia peltigerae</name>
    <dbReference type="NCBI Taxonomy" id="1002370"/>
    <lineage>
        <taxon>Eukaryota</taxon>
        <taxon>Fungi</taxon>
        <taxon>Dikarya</taxon>
        <taxon>Ascomycota</taxon>
        <taxon>Pezizomycotina</taxon>
        <taxon>Eurotiomycetes</taxon>
        <taxon>Chaetothyriomycetidae</taxon>
        <taxon>Chaetothyriales</taxon>
        <taxon>Trichomeriaceae</taxon>
        <taxon>Knufia</taxon>
    </lineage>
</organism>
<dbReference type="EMBL" id="JAPDRN010000261">
    <property type="protein sequence ID" value="KAJ9609300.1"/>
    <property type="molecule type" value="Genomic_DNA"/>
</dbReference>
<dbReference type="GO" id="GO:0005737">
    <property type="term" value="C:cytoplasm"/>
    <property type="evidence" value="ECO:0007669"/>
    <property type="project" value="TreeGrafter"/>
</dbReference>
<dbReference type="Gene3D" id="3.40.720.10">
    <property type="entry name" value="Alkaline Phosphatase, subunit A"/>
    <property type="match status" value="1"/>
</dbReference>